<evidence type="ECO:0008006" key="3">
    <source>
        <dbReference type="Google" id="ProtNLM"/>
    </source>
</evidence>
<sequence>MAGPGIRYWNFAIELSKYTDVTLLCPNECTLDAKFKIKQISSSTLKEELTTANSVILQGVTLWQYPFIKKSKVPIVVDLYDPFMFENFEVEKSSANVNQLHLSSLTIILDQLSAGDYFICASEKQRDLWIGMLTAINRVNAKEYKINSGLEHLIGVVPFGIPIDEPIHNTNVLKGVVPGIYQEDKVLLWGGGIWDWLDPITAIKALHILSLKRNDIKLFFMGIKHPNSQVPISKKTLESIALSDSLDLTNKFVFFNDWVEYGLRQNYLLEADIGLNVHRNHIETRYSFRTRILDYMWCELPIVTNDGDVMSELVEKHGIGEVVHINNENILASTLESMLDTDVLQNYKVGFKEIKNIYLWENCISPLKEFCLSPVKSNGKSEMLKVKGLYNIYNIRIQKLYKYILKGDFKIILKKILGNKTT</sequence>
<dbReference type="Proteomes" id="UP000070475">
    <property type="component" value="Unassembled WGS sequence"/>
</dbReference>
<dbReference type="AlphaFoldDB" id="A0A132U1A6"/>
<keyword evidence="2" id="KW-1185">Reference proteome</keyword>
<proteinExistence type="predicted"/>
<dbReference type="EMBL" id="LIRB01000126">
    <property type="protein sequence ID" value="KWX77375.1"/>
    <property type="molecule type" value="Genomic_DNA"/>
</dbReference>
<dbReference type="SUPFAM" id="SSF53756">
    <property type="entry name" value="UDP-Glycosyltransferase/glycogen phosphorylase"/>
    <property type="match status" value="1"/>
</dbReference>
<dbReference type="PANTHER" id="PTHR12526">
    <property type="entry name" value="GLYCOSYLTRANSFERASE"/>
    <property type="match status" value="1"/>
</dbReference>
<dbReference type="PATRIC" id="fig|483937.3.peg.2513"/>
<dbReference type="PANTHER" id="PTHR12526:SF635">
    <property type="entry name" value="GLYCOSYL TRANSFERASE GROUP 1"/>
    <property type="match status" value="1"/>
</dbReference>
<evidence type="ECO:0000313" key="2">
    <source>
        <dbReference type="Proteomes" id="UP000070475"/>
    </source>
</evidence>
<comment type="caution">
    <text evidence="1">The sequence shown here is derived from an EMBL/GenBank/DDBJ whole genome shotgun (WGS) entry which is preliminary data.</text>
</comment>
<gene>
    <name evidence="1" type="ORF">AMQ84_12590</name>
</gene>
<reference evidence="1 2" key="1">
    <citation type="submission" date="2015-08" db="EMBL/GenBank/DDBJ databases">
        <title>Genomes of Paenibacillus riograndensis.</title>
        <authorList>
            <person name="Sant'Anna F.H."/>
            <person name="Souza R."/>
            <person name="Ambrosini A."/>
            <person name="Bach E."/>
            <person name="Fernandes G."/>
            <person name="Balsanelli E."/>
            <person name="Baura V.A."/>
            <person name="Pedrosa F.O."/>
            <person name="Souza E.M."/>
            <person name="Passaglia L."/>
        </authorList>
    </citation>
    <scope>NUCLEOTIDE SEQUENCE [LARGE SCALE GENOMIC DNA]</scope>
    <source>
        <strain evidence="1 2">CAS34</strain>
    </source>
</reference>
<organism evidence="1 2">
    <name type="scientific">Paenibacillus riograndensis</name>
    <dbReference type="NCBI Taxonomy" id="483937"/>
    <lineage>
        <taxon>Bacteria</taxon>
        <taxon>Bacillati</taxon>
        <taxon>Bacillota</taxon>
        <taxon>Bacilli</taxon>
        <taxon>Bacillales</taxon>
        <taxon>Paenibacillaceae</taxon>
        <taxon>Paenibacillus</taxon>
        <taxon>Paenibacillus sonchi group</taxon>
    </lineage>
</organism>
<name>A0A132U1A6_9BACL</name>
<dbReference type="Gene3D" id="3.40.50.2000">
    <property type="entry name" value="Glycogen Phosphorylase B"/>
    <property type="match status" value="1"/>
</dbReference>
<dbReference type="OrthoDB" id="9771846at2"/>
<dbReference type="GO" id="GO:0016757">
    <property type="term" value="F:glycosyltransferase activity"/>
    <property type="evidence" value="ECO:0007669"/>
    <property type="project" value="TreeGrafter"/>
</dbReference>
<evidence type="ECO:0000313" key="1">
    <source>
        <dbReference type="EMBL" id="KWX77375.1"/>
    </source>
</evidence>
<accession>A0A132U1A6</accession>
<protein>
    <recommendedName>
        <fullName evidence="3">Glycosyl transferase family 1 domain-containing protein</fullName>
    </recommendedName>
</protein>